<protein>
    <submittedName>
        <fullName evidence="2">Uncharacterized protein</fullName>
    </submittedName>
</protein>
<dbReference type="GeneID" id="76208758"/>
<feature type="transmembrane region" description="Helical" evidence="1">
    <location>
        <begin position="159"/>
        <end position="179"/>
    </location>
</feature>
<sequence length="184" mass="20315">MKTLFLLSLVLLFAISPAYGQSLSDATGLVTRLDVKTGGHTFEVETVSNFNIPDFNFDKDEKKLSLFINSGLERNLGELLIPRALLGGNFTFYLNEQPYFPKVHSNEKISFVTLNFTGSGENKLEIFGTTYLDGLTAKDEITPKELPPLQKGETLPDSLGWLVLVGFLAVVSAIVIVKIKKQKS</sequence>
<evidence type="ECO:0000313" key="2">
    <source>
        <dbReference type="EMBL" id="GBH34121.1"/>
    </source>
</evidence>
<evidence type="ECO:0000256" key="1">
    <source>
        <dbReference type="SAM" id="Phobius"/>
    </source>
</evidence>
<comment type="caution">
    <text evidence="2">The sequence shown here is derived from an EMBL/GenBank/DDBJ whole genome shotgun (WGS) entry which is preliminary data.</text>
</comment>
<dbReference type="AlphaFoldDB" id="A0A2S2KRF5"/>
<gene>
    <name evidence="2" type="ORF">NZNM25_09120</name>
</gene>
<name>A0A2S2KRF5_9ARCH</name>
<dbReference type="RefSeq" id="WP_109876748.1">
    <property type="nucleotide sequence ID" value="NZ_AP026695.1"/>
</dbReference>
<accession>A0A2S2KRF5</accession>
<keyword evidence="1" id="KW-0812">Transmembrane</keyword>
<keyword evidence="3" id="KW-1185">Reference proteome</keyword>
<evidence type="ECO:0000313" key="3">
    <source>
        <dbReference type="Proteomes" id="UP000245829"/>
    </source>
</evidence>
<dbReference type="OrthoDB" id="12229at2157"/>
<proteinExistence type="predicted"/>
<reference evidence="2 3" key="1">
    <citation type="submission" date="2018-05" db="EMBL/GenBank/DDBJ databases">
        <title>genome sequencing of Nitrosopumilus sp. NM25.</title>
        <authorList>
            <person name="Mori K."/>
            <person name="Nakagawa T."/>
        </authorList>
    </citation>
    <scope>NUCLEOTIDE SEQUENCE [LARGE SCALE GENOMIC DNA]</scope>
    <source>
        <strain evidence="2 3">NM25</strain>
    </source>
</reference>
<organism evidence="2 3">
    <name type="scientific">Nitrosopumilus zosterae</name>
    <dbReference type="NCBI Taxonomy" id="718286"/>
    <lineage>
        <taxon>Archaea</taxon>
        <taxon>Nitrososphaerota</taxon>
        <taxon>Nitrososphaeria</taxon>
        <taxon>Nitrosopumilales</taxon>
        <taxon>Nitrosopumilaceae</taxon>
        <taxon>Nitrosopumilus</taxon>
    </lineage>
</organism>
<dbReference type="EMBL" id="BGKI01000004">
    <property type="protein sequence ID" value="GBH34121.1"/>
    <property type="molecule type" value="Genomic_DNA"/>
</dbReference>
<dbReference type="Proteomes" id="UP000245829">
    <property type="component" value="Unassembled WGS sequence"/>
</dbReference>
<keyword evidence="1" id="KW-1133">Transmembrane helix</keyword>
<keyword evidence="1" id="KW-0472">Membrane</keyword>